<sequence>MKTASNHKSHSHAMTDQIAKYLSKLILNAQARLAAGCSKQFNAYSVRKQKFLFIFFGLLAAVVLIAGLFAGTYPIPAIHQTYKPATHIGMASDINRPENVDISLTDSSNKIIKPWKQH</sequence>
<comment type="caution">
    <text evidence="2">The sequence shown here is derived from an EMBL/GenBank/DDBJ whole genome shotgun (WGS) entry which is preliminary data.</text>
</comment>
<keyword evidence="1" id="KW-1133">Transmembrane helix</keyword>
<dbReference type="AlphaFoldDB" id="A0A563TZG8"/>
<name>A0A563TZG8_9SPHI</name>
<proteinExistence type="predicted"/>
<dbReference type="RefSeq" id="WP_146383304.1">
    <property type="nucleotide sequence ID" value="NZ_VOEJ01000010.1"/>
</dbReference>
<dbReference type="OrthoDB" id="795778at2"/>
<organism evidence="2 3">
    <name type="scientific">Mucilaginibacter pallidiroseus</name>
    <dbReference type="NCBI Taxonomy" id="2599295"/>
    <lineage>
        <taxon>Bacteria</taxon>
        <taxon>Pseudomonadati</taxon>
        <taxon>Bacteroidota</taxon>
        <taxon>Sphingobacteriia</taxon>
        <taxon>Sphingobacteriales</taxon>
        <taxon>Sphingobacteriaceae</taxon>
        <taxon>Mucilaginibacter</taxon>
    </lineage>
</organism>
<keyword evidence="3" id="KW-1185">Reference proteome</keyword>
<evidence type="ECO:0000313" key="3">
    <source>
        <dbReference type="Proteomes" id="UP000320042"/>
    </source>
</evidence>
<feature type="transmembrane region" description="Helical" evidence="1">
    <location>
        <begin position="51"/>
        <end position="73"/>
    </location>
</feature>
<dbReference type="EMBL" id="VOEJ01000010">
    <property type="protein sequence ID" value="TWR24774.1"/>
    <property type="molecule type" value="Genomic_DNA"/>
</dbReference>
<evidence type="ECO:0000313" key="2">
    <source>
        <dbReference type="EMBL" id="TWR24774.1"/>
    </source>
</evidence>
<dbReference type="Proteomes" id="UP000320042">
    <property type="component" value="Unassembled WGS sequence"/>
</dbReference>
<protein>
    <submittedName>
        <fullName evidence="2">Uncharacterized protein</fullName>
    </submittedName>
</protein>
<keyword evidence="1" id="KW-0472">Membrane</keyword>
<evidence type="ECO:0000256" key="1">
    <source>
        <dbReference type="SAM" id="Phobius"/>
    </source>
</evidence>
<accession>A0A563TZG8</accession>
<gene>
    <name evidence="2" type="ORF">FPZ43_17925</name>
</gene>
<reference evidence="2 3" key="1">
    <citation type="submission" date="2019-07" db="EMBL/GenBank/DDBJ databases">
        <authorList>
            <person name="Kim J."/>
        </authorList>
    </citation>
    <scope>NUCLEOTIDE SEQUENCE [LARGE SCALE GENOMIC DNA]</scope>
    <source>
        <strain evidence="3">dk17</strain>
    </source>
</reference>
<keyword evidence="1" id="KW-0812">Transmembrane</keyword>